<feature type="region of interest" description="Disordered" evidence="1">
    <location>
        <begin position="95"/>
        <end position="168"/>
    </location>
</feature>
<sequence length="571" mass="63149">MNKAPLVDLAKDLKLDPDGTVPQLRARLKSYLDANQDKLQLDPRYQGLYAHGPSKSKAAVKTSTDKQAEDAAAAATGDIGVGPGKSNAQTKLLNQGFTTDPAPQFTPLNSGNKKPAALAVEEEEEGEEEDNSNGIEGNSSPAPPDFPAQPANTGVGKKDTGDKAETPEGSKILSELLVILRPTQPASGSGIAREILLEDITIYVWKSDTGEESYYIFLTEVFAALFKMPDQAIGTPIKDPNGRIFRAGLSGNSAARYKIGSIDEIRTAPGGIPGTLAQRASNKYNVIKTPDGTYSCELYSEALDHPPPAIPLYEARQRYEARRNARLDSKPTQKVEKERIMVNDDDPLFSAFIRERFNVDYVATKAMTAKDALERTKAAQRLIEALNETGWKDSQGRFNVPDTEANEYMRGKSFLQRTALEAISIKHSIHGSDQKLFSLGNINRAVDAKAWVQGAKTRYQAVFDQISKADFEFYVNFVNGRCNSDKVTSKWKVLKQFRTVDEEYEDDGLRLDTPSIDKLDKKYYSDRSFLPKARKRRAEDFQESSEGELSDRLRGKGKGKRRAVDSDDLDN</sequence>
<dbReference type="VEuPathDB" id="FungiDB:CC1G_14681"/>
<dbReference type="Proteomes" id="UP000001861">
    <property type="component" value="Unassembled WGS sequence"/>
</dbReference>
<feature type="compositionally biased region" description="Acidic residues" evidence="1">
    <location>
        <begin position="120"/>
        <end position="131"/>
    </location>
</feature>
<evidence type="ECO:0000256" key="1">
    <source>
        <dbReference type="SAM" id="MobiDB-lite"/>
    </source>
</evidence>
<dbReference type="eggNOG" id="ENOG502T2F0">
    <property type="taxonomic scope" value="Eukaryota"/>
</dbReference>
<dbReference type="InParanoid" id="D6RMZ6"/>
<proteinExistence type="predicted"/>
<dbReference type="EMBL" id="AACS02000005">
    <property type="protein sequence ID" value="EFI27758.1"/>
    <property type="molecule type" value="Genomic_DNA"/>
</dbReference>
<name>D6RMZ6_COPC7</name>
<evidence type="ECO:0000313" key="3">
    <source>
        <dbReference type="Proteomes" id="UP000001861"/>
    </source>
</evidence>
<comment type="caution">
    <text evidence="2">The sequence shown here is derived from an EMBL/GenBank/DDBJ whole genome shotgun (WGS) entry which is preliminary data.</text>
</comment>
<feature type="region of interest" description="Disordered" evidence="1">
    <location>
        <begin position="534"/>
        <end position="571"/>
    </location>
</feature>
<reference evidence="2 3" key="1">
    <citation type="journal article" date="2010" name="Proc. Natl. Acad. Sci. U.S.A.">
        <title>Insights into evolution of multicellular fungi from the assembled chromosomes of the mushroom Coprinopsis cinerea (Coprinus cinereus).</title>
        <authorList>
            <person name="Stajich J.E."/>
            <person name="Wilke S.K."/>
            <person name="Ahren D."/>
            <person name="Au C.H."/>
            <person name="Birren B.W."/>
            <person name="Borodovsky M."/>
            <person name="Burns C."/>
            <person name="Canback B."/>
            <person name="Casselton L.A."/>
            <person name="Cheng C.K."/>
            <person name="Deng J."/>
            <person name="Dietrich F.S."/>
            <person name="Fargo D.C."/>
            <person name="Farman M.L."/>
            <person name="Gathman A.C."/>
            <person name="Goldberg J."/>
            <person name="Guigo R."/>
            <person name="Hoegger P.J."/>
            <person name="Hooker J.B."/>
            <person name="Huggins A."/>
            <person name="James T.Y."/>
            <person name="Kamada T."/>
            <person name="Kilaru S."/>
            <person name="Kodira C."/>
            <person name="Kues U."/>
            <person name="Kupfer D."/>
            <person name="Kwan H.S."/>
            <person name="Lomsadze A."/>
            <person name="Li W."/>
            <person name="Lilly W.W."/>
            <person name="Ma L.J."/>
            <person name="Mackey A.J."/>
            <person name="Manning G."/>
            <person name="Martin F."/>
            <person name="Muraguchi H."/>
            <person name="Natvig D.O."/>
            <person name="Palmerini H."/>
            <person name="Ramesh M.A."/>
            <person name="Rehmeyer C.J."/>
            <person name="Roe B.A."/>
            <person name="Shenoy N."/>
            <person name="Stanke M."/>
            <person name="Ter-Hovhannisyan V."/>
            <person name="Tunlid A."/>
            <person name="Velagapudi R."/>
            <person name="Vision T.J."/>
            <person name="Zeng Q."/>
            <person name="Zolan M.E."/>
            <person name="Pukkila P.J."/>
        </authorList>
    </citation>
    <scope>NUCLEOTIDE SEQUENCE [LARGE SCALE GENOMIC DNA]</scope>
    <source>
        <strain evidence="3">Okayama-7 / 130 / ATCC MYA-4618 / FGSC 9003</strain>
    </source>
</reference>
<accession>D6RMZ6</accession>
<dbReference type="AlphaFoldDB" id="D6RMZ6"/>
<feature type="compositionally biased region" description="Basic and acidic residues" evidence="1">
    <location>
        <begin position="156"/>
        <end position="168"/>
    </location>
</feature>
<keyword evidence="3" id="KW-1185">Reference proteome</keyword>
<feature type="region of interest" description="Disordered" evidence="1">
    <location>
        <begin position="50"/>
        <end position="71"/>
    </location>
</feature>
<dbReference type="OrthoDB" id="3070292at2759"/>
<dbReference type="HOGENOM" id="CLU_036831_0_0_1"/>
<gene>
    <name evidence="2" type="ORF">CC1G_14681</name>
</gene>
<protein>
    <submittedName>
        <fullName evidence="2">Uncharacterized protein</fullName>
    </submittedName>
</protein>
<dbReference type="KEGG" id="cci:CC1G_14681"/>
<dbReference type="GeneID" id="9378500"/>
<organism evidence="2 3">
    <name type="scientific">Coprinopsis cinerea (strain Okayama-7 / 130 / ATCC MYA-4618 / FGSC 9003)</name>
    <name type="common">Inky cap fungus</name>
    <name type="synonym">Hormographiella aspergillata</name>
    <dbReference type="NCBI Taxonomy" id="240176"/>
    <lineage>
        <taxon>Eukaryota</taxon>
        <taxon>Fungi</taxon>
        <taxon>Dikarya</taxon>
        <taxon>Basidiomycota</taxon>
        <taxon>Agaricomycotina</taxon>
        <taxon>Agaricomycetes</taxon>
        <taxon>Agaricomycetidae</taxon>
        <taxon>Agaricales</taxon>
        <taxon>Agaricineae</taxon>
        <taxon>Psathyrellaceae</taxon>
        <taxon>Coprinopsis</taxon>
    </lineage>
</organism>
<evidence type="ECO:0000313" key="2">
    <source>
        <dbReference type="EMBL" id="EFI27758.1"/>
    </source>
</evidence>
<dbReference type="RefSeq" id="XP_002911252.1">
    <property type="nucleotide sequence ID" value="XM_002911206.1"/>
</dbReference>
<dbReference type="OMA" id="THASTCE"/>